<proteinExistence type="predicted"/>
<dbReference type="RefSeq" id="WP_145110084.1">
    <property type="nucleotide sequence ID" value="NZ_CP036349.1"/>
</dbReference>
<gene>
    <name evidence="1" type="ORF">Spa11_15180</name>
</gene>
<dbReference type="Proteomes" id="UP000316426">
    <property type="component" value="Chromosome"/>
</dbReference>
<name>A0A518K699_9BACT</name>
<organism evidence="1 2">
    <name type="scientific">Botrimarina mediterranea</name>
    <dbReference type="NCBI Taxonomy" id="2528022"/>
    <lineage>
        <taxon>Bacteria</taxon>
        <taxon>Pseudomonadati</taxon>
        <taxon>Planctomycetota</taxon>
        <taxon>Planctomycetia</taxon>
        <taxon>Pirellulales</taxon>
        <taxon>Lacipirellulaceae</taxon>
        <taxon>Botrimarina</taxon>
    </lineage>
</organism>
<evidence type="ECO:0000313" key="1">
    <source>
        <dbReference type="EMBL" id="QDV73322.1"/>
    </source>
</evidence>
<keyword evidence="2" id="KW-1185">Reference proteome</keyword>
<dbReference type="AlphaFoldDB" id="A0A518K699"/>
<dbReference type="EMBL" id="CP036349">
    <property type="protein sequence ID" value="QDV73322.1"/>
    <property type="molecule type" value="Genomic_DNA"/>
</dbReference>
<dbReference type="KEGG" id="bmei:Spa11_15180"/>
<sequence length="97" mass="10677">MPKQSNHDFTDLNDVACDRLDELLSLFFDDCLDDGEAAELNAMLLADPTARTRSFEAAQLHADLYTYFREEKQAKTGGAIAPALPLPIPGVGFSLFK</sequence>
<reference evidence="1 2" key="1">
    <citation type="submission" date="2019-02" db="EMBL/GenBank/DDBJ databases">
        <title>Deep-cultivation of Planctomycetes and their phenomic and genomic characterization uncovers novel biology.</title>
        <authorList>
            <person name="Wiegand S."/>
            <person name="Jogler M."/>
            <person name="Boedeker C."/>
            <person name="Pinto D."/>
            <person name="Vollmers J."/>
            <person name="Rivas-Marin E."/>
            <person name="Kohn T."/>
            <person name="Peeters S.H."/>
            <person name="Heuer A."/>
            <person name="Rast P."/>
            <person name="Oberbeckmann S."/>
            <person name="Bunk B."/>
            <person name="Jeske O."/>
            <person name="Meyerdierks A."/>
            <person name="Storesund J.E."/>
            <person name="Kallscheuer N."/>
            <person name="Luecker S."/>
            <person name="Lage O.M."/>
            <person name="Pohl T."/>
            <person name="Merkel B.J."/>
            <person name="Hornburger P."/>
            <person name="Mueller R.-W."/>
            <person name="Bruemmer F."/>
            <person name="Labrenz M."/>
            <person name="Spormann A.M."/>
            <person name="Op den Camp H."/>
            <person name="Overmann J."/>
            <person name="Amann R."/>
            <person name="Jetten M.S.M."/>
            <person name="Mascher T."/>
            <person name="Medema M.H."/>
            <person name="Devos D.P."/>
            <person name="Kaster A.-K."/>
            <person name="Ovreas L."/>
            <person name="Rohde M."/>
            <person name="Galperin M.Y."/>
            <person name="Jogler C."/>
        </authorList>
    </citation>
    <scope>NUCLEOTIDE SEQUENCE [LARGE SCALE GENOMIC DNA]</scope>
    <source>
        <strain evidence="1 2">Spa11</strain>
    </source>
</reference>
<evidence type="ECO:0000313" key="2">
    <source>
        <dbReference type="Proteomes" id="UP000316426"/>
    </source>
</evidence>
<accession>A0A518K699</accession>
<protein>
    <submittedName>
        <fullName evidence="1">Uncharacterized protein</fullName>
    </submittedName>
</protein>